<name>A0A8H3LPC9_9GLOM</name>
<sequence>MKGMLDLIIESLPPTSVDNYRSLCTFGIQLFKNKGICELILSIITILELKECSRGILQIIENIILGSALAE</sequence>
<proteinExistence type="predicted"/>
<reference evidence="1" key="1">
    <citation type="submission" date="2019-10" db="EMBL/GenBank/DDBJ databases">
        <title>Conservation and host-specific expression of non-tandemly repeated heterogenous ribosome RNA gene in arbuscular mycorrhizal fungi.</title>
        <authorList>
            <person name="Maeda T."/>
            <person name="Kobayashi Y."/>
            <person name="Nakagawa T."/>
            <person name="Ezawa T."/>
            <person name="Yamaguchi K."/>
            <person name="Bino T."/>
            <person name="Nishimoto Y."/>
            <person name="Shigenobu S."/>
            <person name="Kawaguchi M."/>
        </authorList>
    </citation>
    <scope>NUCLEOTIDE SEQUENCE</scope>
    <source>
        <strain evidence="1">HR1</strain>
    </source>
</reference>
<dbReference type="Proteomes" id="UP000615446">
    <property type="component" value="Unassembled WGS sequence"/>
</dbReference>
<organism evidence="1 2">
    <name type="scientific">Rhizophagus clarus</name>
    <dbReference type="NCBI Taxonomy" id="94130"/>
    <lineage>
        <taxon>Eukaryota</taxon>
        <taxon>Fungi</taxon>
        <taxon>Fungi incertae sedis</taxon>
        <taxon>Mucoromycota</taxon>
        <taxon>Glomeromycotina</taxon>
        <taxon>Glomeromycetes</taxon>
        <taxon>Glomerales</taxon>
        <taxon>Glomeraceae</taxon>
        <taxon>Rhizophagus</taxon>
    </lineage>
</organism>
<evidence type="ECO:0000313" key="2">
    <source>
        <dbReference type="Proteomes" id="UP000615446"/>
    </source>
</evidence>
<comment type="caution">
    <text evidence="1">The sequence shown here is derived from an EMBL/GenBank/DDBJ whole genome shotgun (WGS) entry which is preliminary data.</text>
</comment>
<evidence type="ECO:0000313" key="1">
    <source>
        <dbReference type="EMBL" id="GES90137.1"/>
    </source>
</evidence>
<dbReference type="EMBL" id="BLAL01000193">
    <property type="protein sequence ID" value="GES90137.1"/>
    <property type="molecule type" value="Genomic_DNA"/>
</dbReference>
<dbReference type="AlphaFoldDB" id="A0A8H3LPC9"/>
<accession>A0A8H3LPC9</accession>
<protein>
    <submittedName>
        <fullName evidence="1">Uncharacterized protein</fullName>
    </submittedName>
</protein>
<gene>
    <name evidence="1" type="ORF">RCL2_001700500</name>
</gene>